<sequence>MKTPLHYQISEYDCGPTSMLNAMSFLFSREELPPEILRNTMLYCLDCYGKEGHPGKSGTSCMAMMFLSNWLDGLGKAGLLPVSSRYLRGEEVFIGEGSRLNDTLCRKGVAVVRLWFEVEHYVLMTGVEDEEILLFDPYYQEEAFEGAESPVRIDLAHPLWYNRRVPFSFFNRETQELYALGKKEAREAVLLFNDTTKLTAEKSIEYFI</sequence>
<dbReference type="HOGENOM" id="CLU_1287458_0_0_9"/>
<dbReference type="EMBL" id="ACKP02000023">
    <property type="protein sequence ID" value="EEX77302.1"/>
    <property type="molecule type" value="Genomic_DNA"/>
</dbReference>
<evidence type="ECO:0000313" key="2">
    <source>
        <dbReference type="EMBL" id="EEX77302.1"/>
    </source>
</evidence>
<evidence type="ECO:0008006" key="5">
    <source>
        <dbReference type="Google" id="ProtNLM"/>
    </source>
</evidence>
<name>C9LV68_SELS3</name>
<proteinExistence type="predicted"/>
<dbReference type="AlphaFoldDB" id="C9LV68"/>
<gene>
    <name evidence="1" type="ordered locus">Selsp_0031</name>
    <name evidence="2" type="ORF">SELSPUOL_01360</name>
</gene>
<dbReference type="KEGG" id="ssg:Selsp_0031"/>
<reference evidence="2 3" key="1">
    <citation type="submission" date="2009-09" db="EMBL/GenBank/DDBJ databases">
        <authorList>
            <person name="Weinstock G."/>
            <person name="Sodergren E."/>
            <person name="Clifton S."/>
            <person name="Fulton L."/>
            <person name="Fulton B."/>
            <person name="Courtney L."/>
            <person name="Fronick C."/>
            <person name="Harrison M."/>
            <person name="Strong C."/>
            <person name="Farmer C."/>
            <person name="Delahaunty K."/>
            <person name="Markovic C."/>
            <person name="Hall O."/>
            <person name="Minx P."/>
            <person name="Tomlinson C."/>
            <person name="Mitreva M."/>
            <person name="Nelson J."/>
            <person name="Hou S."/>
            <person name="Wollam A."/>
            <person name="Pepin K.H."/>
            <person name="Johnson M."/>
            <person name="Bhonagiri V."/>
            <person name="Nash W.E."/>
            <person name="Warren W."/>
            <person name="Chinwalla A."/>
            <person name="Mardis E.R."/>
            <person name="Wilson R.K."/>
        </authorList>
    </citation>
    <scope>NUCLEOTIDE SEQUENCE [LARGE SCALE GENOMIC DNA]</scope>
    <source>
        <strain evidence="2">ATCC 35185</strain>
        <strain evidence="3">ATCC 35185 / DSM 20758 / VPI D19B-28</strain>
    </source>
</reference>
<reference evidence="1 4" key="2">
    <citation type="submission" date="2011-04" db="EMBL/GenBank/DDBJ databases">
        <title>The complete genome of Selenomonas sputigena DSM 20758.</title>
        <authorList>
            <consortium name="US DOE Joint Genome Institute (JGI-PGF)"/>
            <person name="Lucas S."/>
            <person name="Copeland A."/>
            <person name="Lapidus A."/>
            <person name="Bruce D."/>
            <person name="Goodwin L."/>
            <person name="Pitluck S."/>
            <person name="Peters L."/>
            <person name="Kyrpides N."/>
            <person name="Mavromatis K."/>
            <person name="Ivanova N."/>
            <person name="Ovchinnikova G."/>
            <person name="Teshima H."/>
            <person name="Detter J.C."/>
            <person name="Tapia R."/>
            <person name="Han C."/>
            <person name="Land M."/>
            <person name="Hauser L."/>
            <person name="Markowitz V."/>
            <person name="Cheng J.-F."/>
            <person name="Hugenholtz P."/>
            <person name="Woyke T."/>
            <person name="Wu D."/>
            <person name="Gronow S."/>
            <person name="Wellnitz S."/>
            <person name="Schneider S."/>
            <person name="Klenk H.-P."/>
            <person name="Eisen J.A."/>
        </authorList>
    </citation>
    <scope>NUCLEOTIDE SEQUENCE [LARGE SCALE GENOMIC DNA]</scope>
    <source>
        <strain evidence="1">ATCC 35185</strain>
        <strain evidence="4">ATCC 35185 / DSM 20758 / VPI D19B-28</strain>
    </source>
</reference>
<dbReference type="Proteomes" id="UP000003505">
    <property type="component" value="Unassembled WGS sequence"/>
</dbReference>
<dbReference type="STRING" id="546271.Selsp_0031"/>
<dbReference type="eggNOG" id="ENOG502ZCD4">
    <property type="taxonomic scope" value="Bacteria"/>
</dbReference>
<evidence type="ECO:0000313" key="3">
    <source>
        <dbReference type="Proteomes" id="UP000003505"/>
    </source>
</evidence>
<evidence type="ECO:0000313" key="1">
    <source>
        <dbReference type="EMBL" id="AEB99015.1"/>
    </source>
</evidence>
<dbReference type="EMBL" id="CP002637">
    <property type="protein sequence ID" value="AEB99015.1"/>
    <property type="molecule type" value="Genomic_DNA"/>
</dbReference>
<protein>
    <recommendedName>
        <fullName evidence="5">Peptidase C39-like domain-containing protein</fullName>
    </recommendedName>
</protein>
<accession>C9LV68</accession>
<dbReference type="RefSeq" id="WP_006192659.1">
    <property type="nucleotide sequence ID" value="NC_015437.1"/>
</dbReference>
<dbReference type="Proteomes" id="UP000011124">
    <property type="component" value="Chromosome"/>
</dbReference>
<evidence type="ECO:0000313" key="4">
    <source>
        <dbReference type="Proteomes" id="UP000011124"/>
    </source>
</evidence>
<keyword evidence="4" id="KW-1185">Reference proteome</keyword>
<dbReference type="OrthoDB" id="5416005at2"/>
<organism evidence="2 3">
    <name type="scientific">Selenomonas sputigena (strain ATCC 35185 / DSM 20758 / CCUG 44933 / VPI D19B-28)</name>
    <dbReference type="NCBI Taxonomy" id="546271"/>
    <lineage>
        <taxon>Bacteria</taxon>
        <taxon>Bacillati</taxon>
        <taxon>Bacillota</taxon>
        <taxon>Negativicutes</taxon>
        <taxon>Selenomonadales</taxon>
        <taxon>Selenomonadaceae</taxon>
        <taxon>Selenomonas</taxon>
    </lineage>
</organism>